<dbReference type="Proteomes" id="UP000593572">
    <property type="component" value="Unassembled WGS sequence"/>
</dbReference>
<reference evidence="2 3" key="1">
    <citation type="journal article" date="2019" name="Genome Biol. Evol.">
        <title>Insights into the evolution of the New World diploid cottons (Gossypium, subgenus Houzingenia) based on genome sequencing.</title>
        <authorList>
            <person name="Grover C.E."/>
            <person name="Arick M.A. 2nd"/>
            <person name="Thrash A."/>
            <person name="Conover J.L."/>
            <person name="Sanders W.S."/>
            <person name="Peterson D.G."/>
            <person name="Frelichowski J.E."/>
            <person name="Scheffler J.A."/>
            <person name="Scheffler B.E."/>
            <person name="Wendel J.F."/>
        </authorList>
    </citation>
    <scope>NUCLEOTIDE SEQUENCE [LARGE SCALE GENOMIC DNA]</scope>
    <source>
        <strain evidence="2">157</strain>
        <tissue evidence="2">Leaf</tissue>
    </source>
</reference>
<evidence type="ECO:0000313" key="2">
    <source>
        <dbReference type="EMBL" id="MBA0568315.1"/>
    </source>
</evidence>
<evidence type="ECO:0000256" key="1">
    <source>
        <dbReference type="SAM" id="MobiDB-lite"/>
    </source>
</evidence>
<feature type="non-terminal residue" evidence="2">
    <location>
        <position position="1"/>
    </location>
</feature>
<proteinExistence type="predicted"/>
<organism evidence="2 3">
    <name type="scientific">Gossypium lobatum</name>
    <dbReference type="NCBI Taxonomy" id="34289"/>
    <lineage>
        <taxon>Eukaryota</taxon>
        <taxon>Viridiplantae</taxon>
        <taxon>Streptophyta</taxon>
        <taxon>Embryophyta</taxon>
        <taxon>Tracheophyta</taxon>
        <taxon>Spermatophyta</taxon>
        <taxon>Magnoliopsida</taxon>
        <taxon>eudicotyledons</taxon>
        <taxon>Gunneridae</taxon>
        <taxon>Pentapetalae</taxon>
        <taxon>rosids</taxon>
        <taxon>malvids</taxon>
        <taxon>Malvales</taxon>
        <taxon>Malvaceae</taxon>
        <taxon>Malvoideae</taxon>
        <taxon>Gossypium</taxon>
    </lineage>
</organism>
<dbReference type="AlphaFoldDB" id="A0A7J8MUC3"/>
<gene>
    <name evidence="2" type="ORF">Golob_005818</name>
</gene>
<sequence>GLCDRFGQSSKEGIKGQGLGNGPKTLGNGLVENSLTAGHQILSSVVDVGFSNVDSGPTVSTGCPGNLISNVDVSKPNNPVLDSTLVPNYAPVSPNMVLPSKTSIPSKQGISNGLVEEPVATTLNPDCHSVIKFIENRTHNSKGNQISNISSQTQNVIVTSKIWVNRN</sequence>
<dbReference type="EMBL" id="JABEZX010000010">
    <property type="protein sequence ID" value="MBA0568315.1"/>
    <property type="molecule type" value="Genomic_DNA"/>
</dbReference>
<feature type="region of interest" description="Disordered" evidence="1">
    <location>
        <begin position="1"/>
        <end position="25"/>
    </location>
</feature>
<evidence type="ECO:0000313" key="3">
    <source>
        <dbReference type="Proteomes" id="UP000593572"/>
    </source>
</evidence>
<name>A0A7J8MUC3_9ROSI</name>
<comment type="caution">
    <text evidence="2">The sequence shown here is derived from an EMBL/GenBank/DDBJ whole genome shotgun (WGS) entry which is preliminary data.</text>
</comment>
<accession>A0A7J8MUC3</accession>
<keyword evidence="3" id="KW-1185">Reference proteome</keyword>
<protein>
    <submittedName>
        <fullName evidence="2">Uncharacterized protein</fullName>
    </submittedName>
</protein>